<accession>A0A1M7C7K0</accession>
<evidence type="ECO:0000313" key="2">
    <source>
        <dbReference type="Proteomes" id="UP000186002"/>
    </source>
</evidence>
<evidence type="ECO:0000313" key="1">
    <source>
        <dbReference type="EMBL" id="SHL63282.1"/>
    </source>
</evidence>
<proteinExistence type="predicted"/>
<dbReference type="OrthoDB" id="8454255at2"/>
<dbReference type="RefSeq" id="WP_073009777.1">
    <property type="nucleotide sequence ID" value="NZ_FRBW01000001.1"/>
</dbReference>
<sequence>MGTLLDFASAPRPLARVKSRLNTAGSDKDRAKGEVVLFPGVRYEHQSLDLAARIATIGQMAGTRAGEHQDPF</sequence>
<dbReference type="STRING" id="735517.SAMN05444272_1091"/>
<dbReference type="AlphaFoldDB" id="A0A1M7C7K0"/>
<protein>
    <submittedName>
        <fullName evidence="1">Uncharacterized protein</fullName>
    </submittedName>
</protein>
<dbReference type="EMBL" id="FRBW01000001">
    <property type="protein sequence ID" value="SHL63282.1"/>
    <property type="molecule type" value="Genomic_DNA"/>
</dbReference>
<gene>
    <name evidence="1" type="ORF">SAMN05444272_1091</name>
</gene>
<dbReference type="Proteomes" id="UP000186002">
    <property type="component" value="Unassembled WGS sequence"/>
</dbReference>
<reference evidence="1 2" key="1">
    <citation type="submission" date="2016-11" db="EMBL/GenBank/DDBJ databases">
        <authorList>
            <person name="Jaros S."/>
            <person name="Januszkiewicz K."/>
            <person name="Wedrychowicz H."/>
        </authorList>
    </citation>
    <scope>NUCLEOTIDE SEQUENCE [LARGE SCALE GENOMIC DNA]</scope>
    <source>
        <strain evidence="1 2">DSM 22153</strain>
    </source>
</reference>
<name>A0A1M7C7K0_9HYPH</name>
<organism evidence="1 2">
    <name type="scientific">Roseibium suaedae</name>
    <dbReference type="NCBI Taxonomy" id="735517"/>
    <lineage>
        <taxon>Bacteria</taxon>
        <taxon>Pseudomonadati</taxon>
        <taxon>Pseudomonadota</taxon>
        <taxon>Alphaproteobacteria</taxon>
        <taxon>Hyphomicrobiales</taxon>
        <taxon>Stappiaceae</taxon>
        <taxon>Roseibium</taxon>
    </lineage>
</organism>
<keyword evidence="2" id="KW-1185">Reference proteome</keyword>